<evidence type="ECO:0000313" key="3">
    <source>
        <dbReference type="EMBL" id="KAL0061112.1"/>
    </source>
</evidence>
<name>A0ABR2ZHH6_9AGAR</name>
<evidence type="ECO:0000256" key="1">
    <source>
        <dbReference type="SAM" id="MobiDB-lite"/>
    </source>
</evidence>
<reference evidence="3 4" key="1">
    <citation type="submission" date="2024-05" db="EMBL/GenBank/DDBJ databases">
        <title>A draft genome resource for the thread blight pathogen Marasmius tenuissimus strain MS-2.</title>
        <authorList>
            <person name="Yulfo-Soto G.E."/>
            <person name="Baruah I.K."/>
            <person name="Amoako-Attah I."/>
            <person name="Bukari Y."/>
            <person name="Meinhardt L.W."/>
            <person name="Bailey B.A."/>
            <person name="Cohen S.P."/>
        </authorList>
    </citation>
    <scope>NUCLEOTIDE SEQUENCE [LARGE SCALE GENOMIC DNA]</scope>
    <source>
        <strain evidence="3 4">MS-2</strain>
    </source>
</reference>
<feature type="region of interest" description="Disordered" evidence="1">
    <location>
        <begin position="106"/>
        <end position="130"/>
    </location>
</feature>
<keyword evidence="2" id="KW-0732">Signal</keyword>
<keyword evidence="4" id="KW-1185">Reference proteome</keyword>
<evidence type="ECO:0000313" key="4">
    <source>
        <dbReference type="Proteomes" id="UP001437256"/>
    </source>
</evidence>
<sequence>MNFMLTAIAFQVIQLNHAEQECSQKDVTYKRDDPEALTPGAHRRTSLPFLNRPVYRNTLFPSPTSSRITGSKTPQRKTRSFTISSLPVILVTKAQDKQGVTLRTTLEDTSNSETQSEATDESVDPLETELPEFDPGFSFVTRKLSKSEEVLIAPKDVLLEAIEDDMEARDVRVDRRAFPETAEVLSGL</sequence>
<gene>
    <name evidence="3" type="ORF">AAF712_012106</name>
</gene>
<dbReference type="Proteomes" id="UP001437256">
    <property type="component" value="Unassembled WGS sequence"/>
</dbReference>
<organism evidence="3 4">
    <name type="scientific">Marasmius tenuissimus</name>
    <dbReference type="NCBI Taxonomy" id="585030"/>
    <lineage>
        <taxon>Eukaryota</taxon>
        <taxon>Fungi</taxon>
        <taxon>Dikarya</taxon>
        <taxon>Basidiomycota</taxon>
        <taxon>Agaricomycotina</taxon>
        <taxon>Agaricomycetes</taxon>
        <taxon>Agaricomycetidae</taxon>
        <taxon>Agaricales</taxon>
        <taxon>Marasmiineae</taxon>
        <taxon>Marasmiaceae</taxon>
        <taxon>Marasmius</taxon>
    </lineage>
</organism>
<comment type="caution">
    <text evidence="3">The sequence shown here is derived from an EMBL/GenBank/DDBJ whole genome shotgun (WGS) entry which is preliminary data.</text>
</comment>
<protein>
    <submittedName>
        <fullName evidence="3">Uncharacterized protein</fullName>
    </submittedName>
</protein>
<dbReference type="EMBL" id="JBBXMP010000148">
    <property type="protein sequence ID" value="KAL0061112.1"/>
    <property type="molecule type" value="Genomic_DNA"/>
</dbReference>
<proteinExistence type="predicted"/>
<accession>A0ABR2ZHH6</accession>
<feature type="compositionally biased region" description="Polar residues" evidence="1">
    <location>
        <begin position="106"/>
        <end position="117"/>
    </location>
</feature>
<evidence type="ECO:0000256" key="2">
    <source>
        <dbReference type="SAM" id="SignalP"/>
    </source>
</evidence>
<feature type="compositionally biased region" description="Acidic residues" evidence="1">
    <location>
        <begin position="118"/>
        <end position="130"/>
    </location>
</feature>
<feature type="chain" id="PRO_5045477269" evidence="2">
    <location>
        <begin position="19"/>
        <end position="188"/>
    </location>
</feature>
<feature type="signal peptide" evidence="2">
    <location>
        <begin position="1"/>
        <end position="18"/>
    </location>
</feature>